<reference evidence="8 9" key="1">
    <citation type="submission" date="2016-11" db="EMBL/GenBank/DDBJ databases">
        <title>Description of two novel members of the family Erysipelotrichaceae: Ileibacterium lipovorans gen. nov., sp. nov. and Dubosiella newyorkensis, gen. nov., sp. nov.</title>
        <authorList>
            <person name="Cox L.M."/>
            <person name="Sohn J."/>
            <person name="Tyrrell K.L."/>
            <person name="Citron D.M."/>
            <person name="Lawson P.A."/>
            <person name="Patel N.B."/>
            <person name="Iizumi T."/>
            <person name="Perez-Perez G.I."/>
            <person name="Goldstein E.J."/>
            <person name="Blaser M.J."/>
        </authorList>
    </citation>
    <scope>NUCLEOTIDE SEQUENCE [LARGE SCALE GENOMIC DNA]</scope>
    <source>
        <strain evidence="8 9">NYU-BL-A3</strain>
    </source>
</reference>
<sequence>MENIWNEVQAFFINAYDYVSKHFSIELLTYLGIAVIVLLLVWIANRLVKRNKARKRLADLETEINDIRNNSLQYKFNKATAFARVNDDIIDRVKNLTPKYDICLKSIESCEDIYEKADEFINKHRYKKAMKTMDELEGVIDDTRDRIRIVNQSLDRILAKETEVREKSNAAKERFRNLRNIYTQNRPAYYTGAGYVDDQIEDIEEAFNSFEEWMFASEFNKAKDEIDKISARTNELSAIVRDYPDLYSKAKLLLPQALNDVEMQVQEIEEKNIDISYLEADEKMDAIRNAIEDAIIKLDNGNVRKAESALNTISDQILVLQDDIAQEKKAFDEIHGDLETNFAAIDEIDSELKEIVTLYANIKDRFGLEDWTKRFEAAREQMELLKNQRSQIQEQLAKEDTLQVDVVHSYRRFAEKTVNFGKSVKEMKRMLVGASSDENRARKQVIKLQLILNEVRLNTINKQLPSISDQFAEDLQVGEEKIARVRKILEHSPLDVQALNRELQDSIDFVYKLYNNANNLVGVAVMVENAIVFGNRFRSTYPSLDSDLTRAEVCYQNGEYTRALKIAIQAIENLHPGIYEKLIAEKNPAVMNLV</sequence>
<evidence type="ECO:0000256" key="2">
    <source>
        <dbReference type="ARBA" id="ARBA00022692"/>
    </source>
</evidence>
<name>A0A1U7NF89_9FIRM</name>
<feature type="transmembrane region" description="Helical" evidence="7">
    <location>
        <begin position="27"/>
        <end position="48"/>
    </location>
</feature>
<evidence type="ECO:0000313" key="9">
    <source>
        <dbReference type="Proteomes" id="UP000186341"/>
    </source>
</evidence>
<evidence type="ECO:0000256" key="3">
    <source>
        <dbReference type="ARBA" id="ARBA00022989"/>
    </source>
</evidence>
<keyword evidence="5" id="KW-0717">Septation</keyword>
<keyword evidence="5" id="KW-0131">Cell cycle</keyword>
<dbReference type="GeneID" id="82203083"/>
<evidence type="ECO:0000256" key="1">
    <source>
        <dbReference type="ARBA" id="ARBA00004162"/>
    </source>
</evidence>
<evidence type="ECO:0000256" key="5">
    <source>
        <dbReference type="ARBA" id="ARBA00023210"/>
    </source>
</evidence>
<organism evidence="8 9">
    <name type="scientific">Ileibacterium valens</name>
    <dbReference type="NCBI Taxonomy" id="1862668"/>
    <lineage>
        <taxon>Bacteria</taxon>
        <taxon>Bacillati</taxon>
        <taxon>Bacillota</taxon>
        <taxon>Erysipelotrichia</taxon>
        <taxon>Erysipelotrichales</taxon>
        <taxon>Erysipelotrichaceae</taxon>
        <taxon>Ileibacterium</taxon>
    </lineage>
</organism>
<dbReference type="EMBL" id="MPJW01000151">
    <property type="protein sequence ID" value="OLU38796.1"/>
    <property type="molecule type" value="Genomic_DNA"/>
</dbReference>
<evidence type="ECO:0000256" key="4">
    <source>
        <dbReference type="ARBA" id="ARBA00023136"/>
    </source>
</evidence>
<dbReference type="Pfam" id="PF06160">
    <property type="entry name" value="EzrA"/>
    <property type="match status" value="1"/>
</dbReference>
<dbReference type="GO" id="GO:0000921">
    <property type="term" value="P:septin ring assembly"/>
    <property type="evidence" value="ECO:0007669"/>
    <property type="project" value="InterPro"/>
</dbReference>
<dbReference type="InterPro" id="IPR010379">
    <property type="entry name" value="EzrA"/>
</dbReference>
<dbReference type="GO" id="GO:0005886">
    <property type="term" value="C:plasma membrane"/>
    <property type="evidence" value="ECO:0007669"/>
    <property type="project" value="UniProtKB-SubCell"/>
</dbReference>
<comment type="caution">
    <text evidence="8">The sequence shown here is derived from an EMBL/GenBank/DDBJ whole genome shotgun (WGS) entry which is preliminary data.</text>
</comment>
<dbReference type="GO" id="GO:0000917">
    <property type="term" value="P:division septum assembly"/>
    <property type="evidence" value="ECO:0007669"/>
    <property type="project" value="UniProtKB-KW"/>
</dbReference>
<evidence type="ECO:0000256" key="6">
    <source>
        <dbReference type="SAM" id="Coils"/>
    </source>
</evidence>
<feature type="coiled-coil region" evidence="6">
    <location>
        <begin position="368"/>
        <end position="402"/>
    </location>
</feature>
<keyword evidence="2 7" id="KW-0812">Transmembrane</keyword>
<evidence type="ECO:0000256" key="7">
    <source>
        <dbReference type="SAM" id="Phobius"/>
    </source>
</evidence>
<keyword evidence="6" id="KW-0175">Coiled coil</keyword>
<keyword evidence="3 7" id="KW-1133">Transmembrane helix</keyword>
<accession>A0A1U7NF89</accession>
<proteinExistence type="predicted"/>
<gene>
    <name evidence="8" type="ORF">BO222_07805</name>
</gene>
<comment type="subcellular location">
    <subcellularLocation>
        <location evidence="1">Cell membrane</location>
        <topology evidence="1">Single-pass membrane protein</topology>
    </subcellularLocation>
</comment>
<keyword evidence="4 7" id="KW-0472">Membrane</keyword>
<evidence type="ECO:0000313" key="8">
    <source>
        <dbReference type="EMBL" id="OLU38796.1"/>
    </source>
</evidence>
<keyword evidence="5" id="KW-0132">Cell division</keyword>
<dbReference type="AlphaFoldDB" id="A0A1U7NF89"/>
<protein>
    <submittedName>
        <fullName evidence="8">Negative regulator of septation ring formation</fullName>
    </submittedName>
</protein>
<dbReference type="Proteomes" id="UP000186341">
    <property type="component" value="Unassembled WGS sequence"/>
</dbReference>
<keyword evidence="9" id="KW-1185">Reference proteome</keyword>
<dbReference type="RefSeq" id="WP_075819934.1">
    <property type="nucleotide sequence ID" value="NZ_CAPNHH010000073.1"/>
</dbReference>
<dbReference type="GO" id="GO:0005940">
    <property type="term" value="C:septin ring"/>
    <property type="evidence" value="ECO:0007669"/>
    <property type="project" value="InterPro"/>
</dbReference>
<feature type="coiled-coil region" evidence="6">
    <location>
        <begin position="43"/>
        <end position="70"/>
    </location>
</feature>
<dbReference type="OrthoDB" id="1654473at2"/>